<evidence type="ECO:0000313" key="1">
    <source>
        <dbReference type="EMBL" id="MBS4185994.1"/>
    </source>
</evidence>
<reference evidence="1" key="1">
    <citation type="submission" date="2021-05" db="EMBL/GenBank/DDBJ databases">
        <title>Novel Bacillus species.</title>
        <authorList>
            <person name="Liu G."/>
        </authorList>
    </citation>
    <scope>NUCLEOTIDE SEQUENCE</scope>
    <source>
        <strain evidence="1 3">FJAT-50051</strain>
    </source>
</reference>
<gene>
    <name evidence="2" type="ORF">KHB02_007225</name>
    <name evidence="1" type="ORF">KHB02_31875</name>
</gene>
<comment type="caution">
    <text evidence="1">The sequence shown here is derived from an EMBL/GenBank/DDBJ whole genome shotgun (WGS) entry which is preliminary data.</text>
</comment>
<dbReference type="RefSeq" id="WP_213145796.1">
    <property type="nucleotide sequence ID" value="NZ_JAGYPE020000009.1"/>
</dbReference>
<organism evidence="1">
    <name type="scientific">Neobacillus citreus</name>
    <dbReference type="NCBI Taxonomy" id="2833578"/>
    <lineage>
        <taxon>Bacteria</taxon>
        <taxon>Bacillati</taxon>
        <taxon>Bacillota</taxon>
        <taxon>Bacilli</taxon>
        <taxon>Bacillales</taxon>
        <taxon>Bacillaceae</taxon>
        <taxon>Neobacillus</taxon>
    </lineage>
</organism>
<evidence type="ECO:0000313" key="3">
    <source>
        <dbReference type="Proteomes" id="UP000677265"/>
    </source>
</evidence>
<evidence type="ECO:0000313" key="2">
    <source>
        <dbReference type="EMBL" id="MCH6265318.1"/>
    </source>
</evidence>
<dbReference type="Proteomes" id="UP000677265">
    <property type="component" value="Unassembled WGS sequence"/>
</dbReference>
<protein>
    <submittedName>
        <fullName evidence="1">Uncharacterized protein</fullName>
    </submittedName>
</protein>
<dbReference type="EMBL" id="JAGYPE010000006">
    <property type="protein sequence ID" value="MBS4185994.1"/>
    <property type="molecule type" value="Genomic_DNA"/>
</dbReference>
<keyword evidence="3" id="KW-1185">Reference proteome</keyword>
<dbReference type="EMBL" id="JAGYPE020000009">
    <property type="protein sequence ID" value="MCH6265318.1"/>
    <property type="molecule type" value="Genomic_DNA"/>
</dbReference>
<proteinExistence type="predicted"/>
<accession>A0A942YD40</accession>
<name>A0A942YD40_9BACI</name>
<dbReference type="AlphaFoldDB" id="A0A942YD40"/>
<sequence>MNELQVFGELHKFLNGLDEMNCTLAPKSLNVTWKSKGGTCNHPAFVVQQECLD</sequence>